<dbReference type="AlphaFoldDB" id="A0A2P6VBH8"/>
<keyword evidence="3" id="KW-0812">Transmembrane</keyword>
<dbReference type="PROSITE" id="PS50005">
    <property type="entry name" value="TPR"/>
    <property type="match status" value="1"/>
</dbReference>
<evidence type="ECO:0000313" key="5">
    <source>
        <dbReference type="Proteomes" id="UP000239649"/>
    </source>
</evidence>
<keyword evidence="5" id="KW-1185">Reference proteome</keyword>
<feature type="region of interest" description="Disordered" evidence="2">
    <location>
        <begin position="231"/>
        <end position="267"/>
    </location>
</feature>
<dbReference type="EMBL" id="LHPF02000015">
    <property type="protein sequence ID" value="PSC71444.1"/>
    <property type="molecule type" value="Genomic_DNA"/>
</dbReference>
<dbReference type="Gene3D" id="1.25.40.10">
    <property type="entry name" value="Tetratricopeptide repeat domain"/>
    <property type="match status" value="1"/>
</dbReference>
<dbReference type="InterPro" id="IPR019734">
    <property type="entry name" value="TPR_rpt"/>
</dbReference>
<protein>
    <submittedName>
        <fullName evidence="4">Outer envelope 61-like</fullName>
    </submittedName>
</protein>
<evidence type="ECO:0000256" key="3">
    <source>
        <dbReference type="SAM" id="Phobius"/>
    </source>
</evidence>
<evidence type="ECO:0000256" key="2">
    <source>
        <dbReference type="SAM" id="MobiDB-lite"/>
    </source>
</evidence>
<dbReference type="SMART" id="SM00028">
    <property type="entry name" value="TPR"/>
    <property type="match status" value="3"/>
</dbReference>
<gene>
    <name evidence="4" type="ORF">C2E20_5381</name>
</gene>
<feature type="repeat" description="TPR" evidence="1">
    <location>
        <begin position="167"/>
        <end position="200"/>
    </location>
</feature>
<feature type="compositionally biased region" description="Low complexity" evidence="2">
    <location>
        <begin position="241"/>
        <end position="252"/>
    </location>
</feature>
<comment type="caution">
    <text evidence="4">The sequence shown here is derived from an EMBL/GenBank/DDBJ whole genome shotgun (WGS) entry which is preliminary data.</text>
</comment>
<evidence type="ECO:0000313" key="4">
    <source>
        <dbReference type="EMBL" id="PSC71444.1"/>
    </source>
</evidence>
<dbReference type="OrthoDB" id="513813at2759"/>
<dbReference type="PANTHER" id="PTHR48313">
    <property type="entry name" value="TPR_REGION DOMAIN-CONTAINING PROTEIN"/>
    <property type="match status" value="1"/>
</dbReference>
<feature type="transmembrane region" description="Helical" evidence="3">
    <location>
        <begin position="641"/>
        <end position="659"/>
    </location>
</feature>
<dbReference type="InterPro" id="IPR011990">
    <property type="entry name" value="TPR-like_helical_dom_sf"/>
</dbReference>
<dbReference type="PANTHER" id="PTHR48313:SF1">
    <property type="entry name" value="OUTER ENVELOPE PROTEIN 61"/>
    <property type="match status" value="1"/>
</dbReference>
<dbReference type="Proteomes" id="UP000239649">
    <property type="component" value="Unassembled WGS sequence"/>
</dbReference>
<accession>A0A2P6VBH8</accession>
<name>A0A2P6VBH8_9CHLO</name>
<sequence>MMNPDMMRMATEMMSKMTPEQIAAMQRQAANMPPDMMQQAMAMAQNATPEQIAQMRAAAASVTPDVLAAQAGAAASSMGAQQPQQGLGGAAALKAEGNRLHGAKQWRAAAEKYERALQSIEGDTSPQARELRTSCHSNLASCFLQLADWQRCVEQCGTVLAGDANNRKALYRRGQALCSLGCYAAAVEDLQQAVTLSPEGEKDLIRDKLAEAKQGLQHTEQGVVIEEVTEPAAAPAPTPPATQQQQQQQQQQRGQQEGLTAESDDDDDMPALEELAQPAGGAAAVPTAPTAAPVAAPAAVAAAGAGAALPPFMPPGMDPSRMQQAQEMLQKNPDMARQAAAAMSAMSAEQIASMVAQSGMPGVTPEMAKQAAAMMRSMPPKQLSAMAQTQLGAGGMGGGAAPASAAAVPPPAAALAGPAMPGMHAGDMAAATEALQKDPAMMKQAASMLENMSEEQLRGMAAAMPGAAGMQIDPAQMKMAAKMMATMSPEDMERMQRMAASMGMASSGSGGAAPAGVGATTGGAGGVAAAGPSAVAAGGMPAAFDPASMPPDMMADMRKRMQDPEMLKKMKGMLKGMDPQSLADVMKQSGMNVSPEQAQSMVNSLDKVSDKHLELIARLMAWVNTVIGAWRTAKAWVMSQGALALALLILLVAVLLRWLGWI</sequence>
<proteinExistence type="predicted"/>
<dbReference type="SUPFAM" id="SSF48452">
    <property type="entry name" value="TPR-like"/>
    <property type="match status" value="1"/>
</dbReference>
<organism evidence="4 5">
    <name type="scientific">Micractinium conductrix</name>
    <dbReference type="NCBI Taxonomy" id="554055"/>
    <lineage>
        <taxon>Eukaryota</taxon>
        <taxon>Viridiplantae</taxon>
        <taxon>Chlorophyta</taxon>
        <taxon>core chlorophytes</taxon>
        <taxon>Trebouxiophyceae</taxon>
        <taxon>Chlorellales</taxon>
        <taxon>Chlorellaceae</taxon>
        <taxon>Chlorella clade</taxon>
        <taxon>Micractinium</taxon>
    </lineage>
</organism>
<reference evidence="4 5" key="1">
    <citation type="journal article" date="2018" name="Plant J.">
        <title>Genome sequences of Chlorella sorokiniana UTEX 1602 and Micractinium conductrix SAG 241.80: implications to maltose excretion by a green alga.</title>
        <authorList>
            <person name="Arriola M.B."/>
            <person name="Velmurugan N."/>
            <person name="Zhang Y."/>
            <person name="Plunkett M.H."/>
            <person name="Hondzo H."/>
            <person name="Barney B.M."/>
        </authorList>
    </citation>
    <scope>NUCLEOTIDE SEQUENCE [LARGE SCALE GENOMIC DNA]</scope>
    <source>
        <strain evidence="4 5">SAG 241.80</strain>
    </source>
</reference>
<keyword evidence="3" id="KW-0472">Membrane</keyword>
<evidence type="ECO:0000256" key="1">
    <source>
        <dbReference type="PROSITE-ProRule" id="PRU00339"/>
    </source>
</evidence>
<dbReference type="STRING" id="554055.A0A2P6VBH8"/>
<keyword evidence="3" id="KW-1133">Transmembrane helix</keyword>
<keyword evidence="1" id="KW-0802">TPR repeat</keyword>